<sequence>MSVWGSQADLADELKKGLSLSRSSAGGKDELLDDVDVISLTSTNAILLTIAPQL</sequence>
<accession>A0ABD0PG39</accession>
<evidence type="ECO:0000313" key="1">
    <source>
        <dbReference type="EMBL" id="KAL0172995.1"/>
    </source>
</evidence>
<feature type="non-terminal residue" evidence="1">
    <location>
        <position position="54"/>
    </location>
</feature>
<dbReference type="EMBL" id="JAMKFB020000016">
    <property type="protein sequence ID" value="KAL0172995.1"/>
    <property type="molecule type" value="Genomic_DNA"/>
</dbReference>
<keyword evidence="2" id="KW-1185">Reference proteome</keyword>
<dbReference type="AlphaFoldDB" id="A0ABD0PG39"/>
<proteinExistence type="predicted"/>
<comment type="caution">
    <text evidence="1">The sequence shown here is derived from an EMBL/GenBank/DDBJ whole genome shotgun (WGS) entry which is preliminary data.</text>
</comment>
<name>A0ABD0PG39_CIRMR</name>
<dbReference type="Proteomes" id="UP001529510">
    <property type="component" value="Unassembled WGS sequence"/>
</dbReference>
<reference evidence="1 2" key="1">
    <citation type="submission" date="2024-05" db="EMBL/GenBank/DDBJ databases">
        <title>Genome sequencing and assembly of Indian major carp, Cirrhinus mrigala (Hamilton, 1822).</title>
        <authorList>
            <person name="Mohindra V."/>
            <person name="Chowdhury L.M."/>
            <person name="Lal K."/>
            <person name="Jena J.K."/>
        </authorList>
    </citation>
    <scope>NUCLEOTIDE SEQUENCE [LARGE SCALE GENOMIC DNA]</scope>
    <source>
        <strain evidence="1">CM1030</strain>
        <tissue evidence="1">Blood</tissue>
    </source>
</reference>
<protein>
    <submittedName>
        <fullName evidence="1">Uncharacterized protein</fullName>
    </submittedName>
</protein>
<evidence type="ECO:0000313" key="2">
    <source>
        <dbReference type="Proteomes" id="UP001529510"/>
    </source>
</evidence>
<organism evidence="1 2">
    <name type="scientific">Cirrhinus mrigala</name>
    <name type="common">Mrigala</name>
    <dbReference type="NCBI Taxonomy" id="683832"/>
    <lineage>
        <taxon>Eukaryota</taxon>
        <taxon>Metazoa</taxon>
        <taxon>Chordata</taxon>
        <taxon>Craniata</taxon>
        <taxon>Vertebrata</taxon>
        <taxon>Euteleostomi</taxon>
        <taxon>Actinopterygii</taxon>
        <taxon>Neopterygii</taxon>
        <taxon>Teleostei</taxon>
        <taxon>Ostariophysi</taxon>
        <taxon>Cypriniformes</taxon>
        <taxon>Cyprinidae</taxon>
        <taxon>Labeoninae</taxon>
        <taxon>Labeonini</taxon>
        <taxon>Cirrhinus</taxon>
    </lineage>
</organism>
<gene>
    <name evidence="1" type="ORF">M9458_033306</name>
</gene>